<keyword evidence="2" id="KW-1133">Transmembrane helix</keyword>
<gene>
    <name evidence="5" type="ORF">IZO911_LOCUS35213</name>
    <name evidence="6" type="ORF">KXQ929_LOCUS3258</name>
    <name evidence="7" type="ORF">OKA104_LOCUS5038</name>
    <name evidence="4" type="ORF">VCS650_LOCUS31254</name>
</gene>
<evidence type="ECO:0000256" key="1">
    <source>
        <dbReference type="ARBA" id="ARBA00023157"/>
    </source>
</evidence>
<comment type="caution">
    <text evidence="7">The sequence shown here is derived from an EMBL/GenBank/DDBJ whole genome shotgun (WGS) entry which is preliminary data.</text>
</comment>
<evidence type="ECO:0000313" key="7">
    <source>
        <dbReference type="EMBL" id="CAF3569725.1"/>
    </source>
</evidence>
<name>A0A818LS11_9BILA</name>
<evidence type="ECO:0000313" key="8">
    <source>
        <dbReference type="Proteomes" id="UP000663881"/>
    </source>
</evidence>
<evidence type="ECO:0000313" key="5">
    <source>
        <dbReference type="EMBL" id="CAF1322253.1"/>
    </source>
</evidence>
<feature type="domain" description="Peptidase S1" evidence="3">
    <location>
        <begin position="91"/>
        <end position="308"/>
    </location>
</feature>
<evidence type="ECO:0000259" key="3">
    <source>
        <dbReference type="PROSITE" id="PS50240"/>
    </source>
</evidence>
<keyword evidence="1" id="KW-1015">Disulfide bond</keyword>
<evidence type="ECO:0000313" key="6">
    <source>
        <dbReference type="EMBL" id="CAF3563425.1"/>
    </source>
</evidence>
<dbReference type="SUPFAM" id="SSF50494">
    <property type="entry name" value="Trypsin-like serine proteases"/>
    <property type="match status" value="1"/>
</dbReference>
<sequence>MQYSAPAFGGAASAGAATASTTKIIVIVVIVSVVSIAVFLGVVAIALGVGLGVGLRKSHSVTTPLSIPSLTCDSTSTCGCPSVTPAPSTRIINGNTATANSWPWMVYLTFLNGKVCSGFIISQRHVITASSCIKNNGLNITVYIGSIAYQSGAGGLNITSANYTTDNFDSIAIITLGINITSTQYPSIKPCCLSSDLTEPYVGEHGVIAGWGETQTTTLGSPAMTLQQAVVSINPQSTCSLSTSDTNEFCGSYNSINACPADAGGPFMTVYNNAWTCTGIITGQSSCQNPIKFTRIAAYAAFIRNVTSVIFL</sequence>
<dbReference type="Gene3D" id="2.40.10.10">
    <property type="entry name" value="Trypsin-like serine proteases"/>
    <property type="match status" value="1"/>
</dbReference>
<dbReference type="CDD" id="cd00190">
    <property type="entry name" value="Tryp_SPc"/>
    <property type="match status" value="1"/>
</dbReference>
<dbReference type="EMBL" id="CAJNON010000529">
    <property type="protein sequence ID" value="CAF1304794.1"/>
    <property type="molecule type" value="Genomic_DNA"/>
</dbReference>
<dbReference type="Proteomes" id="UP000663891">
    <property type="component" value="Unassembled WGS sequence"/>
</dbReference>
<dbReference type="Proteomes" id="UP000663881">
    <property type="component" value="Unassembled WGS sequence"/>
</dbReference>
<dbReference type="EMBL" id="CAJOBB010000104">
    <property type="protein sequence ID" value="CAF3563425.1"/>
    <property type="molecule type" value="Genomic_DNA"/>
</dbReference>
<accession>A0A818LS11</accession>
<dbReference type="EMBL" id="CAJNOE010000737">
    <property type="protein sequence ID" value="CAF1322253.1"/>
    <property type="molecule type" value="Genomic_DNA"/>
</dbReference>
<dbReference type="GO" id="GO:0004252">
    <property type="term" value="F:serine-type endopeptidase activity"/>
    <property type="evidence" value="ECO:0007669"/>
    <property type="project" value="InterPro"/>
</dbReference>
<dbReference type="SMART" id="SM00020">
    <property type="entry name" value="Tryp_SPc"/>
    <property type="match status" value="1"/>
</dbReference>
<feature type="transmembrane region" description="Helical" evidence="2">
    <location>
        <begin position="24"/>
        <end position="49"/>
    </location>
</feature>
<dbReference type="Pfam" id="PF00089">
    <property type="entry name" value="Trypsin"/>
    <property type="match status" value="1"/>
</dbReference>
<dbReference type="InterPro" id="IPR009003">
    <property type="entry name" value="Peptidase_S1_PA"/>
</dbReference>
<dbReference type="OrthoDB" id="5565075at2759"/>
<dbReference type="EMBL" id="CAJOAY010000170">
    <property type="protein sequence ID" value="CAF3569725.1"/>
    <property type="molecule type" value="Genomic_DNA"/>
</dbReference>
<keyword evidence="2" id="KW-0812">Transmembrane</keyword>
<dbReference type="PROSITE" id="PS50240">
    <property type="entry name" value="TRYPSIN_DOM"/>
    <property type="match status" value="1"/>
</dbReference>
<keyword evidence="2" id="KW-0472">Membrane</keyword>
<dbReference type="PANTHER" id="PTHR24250:SF27">
    <property type="entry name" value="ELASTASE 2 LIKE"/>
    <property type="match status" value="1"/>
</dbReference>
<evidence type="ECO:0000313" key="4">
    <source>
        <dbReference type="EMBL" id="CAF1304794.1"/>
    </source>
</evidence>
<dbReference type="Proteomes" id="UP000663868">
    <property type="component" value="Unassembled WGS sequence"/>
</dbReference>
<protein>
    <recommendedName>
        <fullName evidence="3">Peptidase S1 domain-containing protein</fullName>
    </recommendedName>
</protein>
<proteinExistence type="predicted"/>
<organism evidence="7 8">
    <name type="scientific">Adineta steineri</name>
    <dbReference type="NCBI Taxonomy" id="433720"/>
    <lineage>
        <taxon>Eukaryota</taxon>
        <taxon>Metazoa</taxon>
        <taxon>Spiralia</taxon>
        <taxon>Gnathifera</taxon>
        <taxon>Rotifera</taxon>
        <taxon>Eurotatoria</taxon>
        <taxon>Bdelloidea</taxon>
        <taxon>Adinetida</taxon>
        <taxon>Adinetidae</taxon>
        <taxon>Adineta</taxon>
    </lineage>
</organism>
<evidence type="ECO:0000256" key="2">
    <source>
        <dbReference type="SAM" id="Phobius"/>
    </source>
</evidence>
<dbReference type="GO" id="GO:0006508">
    <property type="term" value="P:proteolysis"/>
    <property type="evidence" value="ECO:0007669"/>
    <property type="project" value="InterPro"/>
</dbReference>
<dbReference type="InterPro" id="IPR043504">
    <property type="entry name" value="Peptidase_S1_PA_chymotrypsin"/>
</dbReference>
<reference evidence="7" key="1">
    <citation type="submission" date="2021-02" db="EMBL/GenBank/DDBJ databases">
        <authorList>
            <person name="Nowell W R."/>
        </authorList>
    </citation>
    <scope>NUCLEOTIDE SEQUENCE</scope>
</reference>
<dbReference type="Proteomes" id="UP000663860">
    <property type="component" value="Unassembled WGS sequence"/>
</dbReference>
<dbReference type="PANTHER" id="PTHR24250">
    <property type="entry name" value="CHYMOTRYPSIN-RELATED"/>
    <property type="match status" value="1"/>
</dbReference>
<dbReference type="InterPro" id="IPR001254">
    <property type="entry name" value="Trypsin_dom"/>
</dbReference>
<dbReference type="AlphaFoldDB" id="A0A818LS11"/>